<dbReference type="Pfam" id="PF17818">
    <property type="entry name" value="KCT2"/>
    <property type="match status" value="1"/>
</dbReference>
<dbReference type="Proteomes" id="UP001178461">
    <property type="component" value="Chromosome 12"/>
</dbReference>
<accession>A0AA35PKJ2</accession>
<dbReference type="EMBL" id="OX395137">
    <property type="protein sequence ID" value="CAI5789265.1"/>
    <property type="molecule type" value="Genomic_DNA"/>
</dbReference>
<feature type="compositionally biased region" description="Polar residues" evidence="1">
    <location>
        <begin position="57"/>
        <end position="66"/>
    </location>
</feature>
<dbReference type="InterPro" id="IPR037645">
    <property type="entry name" value="KCT2"/>
</dbReference>
<feature type="region of interest" description="Disordered" evidence="1">
    <location>
        <begin position="57"/>
        <end position="194"/>
    </location>
</feature>
<keyword evidence="4" id="KW-1185">Reference proteome</keyword>
<feature type="compositionally biased region" description="Basic residues" evidence="1">
    <location>
        <begin position="1"/>
        <end position="14"/>
    </location>
</feature>
<feature type="region of interest" description="Disordered" evidence="1">
    <location>
        <begin position="1"/>
        <end position="29"/>
    </location>
</feature>
<evidence type="ECO:0000256" key="1">
    <source>
        <dbReference type="SAM" id="MobiDB-lite"/>
    </source>
</evidence>
<reference evidence="3" key="1">
    <citation type="submission" date="2022-12" db="EMBL/GenBank/DDBJ databases">
        <authorList>
            <person name="Alioto T."/>
            <person name="Alioto T."/>
            <person name="Gomez Garrido J."/>
        </authorList>
    </citation>
    <scope>NUCLEOTIDE SEQUENCE</scope>
</reference>
<gene>
    <name evidence="3" type="ORF">PODLI_1B001477</name>
</gene>
<sequence length="299" mass="32112">MAAAGRRRRRRRRRGGEGGEAGGEGGAGTAMPLSGRAALLLLLLVVLDGALAVAGQSENGTTTEAQLSESVNVSTSSSTTHNLTPVSNPSGDRTRMTTNEGMLPASPKSGASVSPGPTATEGKQATSAAPASATPTLQTDADTSEDTNINEDDTVDDTVDKDHVPSFLPTAKGTADPADYYGPYGMPSDDQDDQGISEFTEELASMHNYENKKLLPDEMKDTSSSELEEDSHFFFHLVIVAFLVAVVYITYHNKRKIILLVQSRRWRDGLCSRTVGYHRLDQNVNEAMPSLKITNDYIF</sequence>
<dbReference type="AlphaFoldDB" id="A0AA35PKJ2"/>
<dbReference type="PANTHER" id="PTHR16502:SF0">
    <property type="entry name" value="KERATINOCYTE-ASSOCIATED TRANSMEMBRANE PROTEIN 2"/>
    <property type="match status" value="1"/>
</dbReference>
<feature type="compositionally biased region" description="Acidic residues" evidence="1">
    <location>
        <begin position="142"/>
        <end position="157"/>
    </location>
</feature>
<feature type="compositionally biased region" description="Low complexity" evidence="1">
    <location>
        <begin position="125"/>
        <end position="136"/>
    </location>
</feature>
<dbReference type="PANTHER" id="PTHR16502">
    <property type="entry name" value="KERATINOCYTE-ASSOCIATED TRANSMEMBRANE PROTEIN 2"/>
    <property type="match status" value="1"/>
</dbReference>
<proteinExistence type="predicted"/>
<name>A0AA35PKJ2_9SAUR</name>
<evidence type="ECO:0000256" key="2">
    <source>
        <dbReference type="SAM" id="Phobius"/>
    </source>
</evidence>
<feature type="transmembrane region" description="Helical" evidence="2">
    <location>
        <begin position="233"/>
        <end position="251"/>
    </location>
</feature>
<feature type="compositionally biased region" description="Gly residues" evidence="1">
    <location>
        <begin position="18"/>
        <end position="28"/>
    </location>
</feature>
<evidence type="ECO:0000313" key="3">
    <source>
        <dbReference type="EMBL" id="CAI5789265.1"/>
    </source>
</evidence>
<evidence type="ECO:0000313" key="4">
    <source>
        <dbReference type="Proteomes" id="UP001178461"/>
    </source>
</evidence>
<organism evidence="3 4">
    <name type="scientific">Podarcis lilfordi</name>
    <name type="common">Lilford's wall lizard</name>
    <dbReference type="NCBI Taxonomy" id="74358"/>
    <lineage>
        <taxon>Eukaryota</taxon>
        <taxon>Metazoa</taxon>
        <taxon>Chordata</taxon>
        <taxon>Craniata</taxon>
        <taxon>Vertebrata</taxon>
        <taxon>Euteleostomi</taxon>
        <taxon>Lepidosauria</taxon>
        <taxon>Squamata</taxon>
        <taxon>Bifurcata</taxon>
        <taxon>Unidentata</taxon>
        <taxon>Episquamata</taxon>
        <taxon>Laterata</taxon>
        <taxon>Lacertibaenia</taxon>
        <taxon>Lacertidae</taxon>
        <taxon>Podarcis</taxon>
    </lineage>
</organism>
<evidence type="ECO:0008006" key="5">
    <source>
        <dbReference type="Google" id="ProtNLM"/>
    </source>
</evidence>
<feature type="compositionally biased region" description="Low complexity" evidence="1">
    <location>
        <begin position="67"/>
        <end position="84"/>
    </location>
</feature>
<keyword evidence="2" id="KW-1133">Transmembrane helix</keyword>
<keyword evidence="2" id="KW-0472">Membrane</keyword>
<keyword evidence="2" id="KW-0812">Transmembrane</keyword>
<feature type="compositionally biased region" description="Polar residues" evidence="1">
    <location>
        <begin position="85"/>
        <end position="100"/>
    </location>
</feature>
<feature type="compositionally biased region" description="Polar residues" evidence="1">
    <location>
        <begin position="109"/>
        <end position="124"/>
    </location>
</feature>
<protein>
    <recommendedName>
        <fullName evidence="5">Keratinocyte-associated transmembrane protein 2</fullName>
    </recommendedName>
</protein>